<dbReference type="RefSeq" id="XP_007678976.1">
    <property type="nucleotide sequence ID" value="XM_007680786.1"/>
</dbReference>
<dbReference type="AlphaFoldDB" id="M2LIK9"/>
<gene>
    <name evidence="1" type="ORF">BAUCODRAFT_217383</name>
</gene>
<dbReference type="EMBL" id="KB445559">
    <property type="protein sequence ID" value="EMC93992.1"/>
    <property type="molecule type" value="Genomic_DNA"/>
</dbReference>
<organism evidence="1 2">
    <name type="scientific">Baudoinia panamericana (strain UAMH 10762)</name>
    <name type="common">Angels' share fungus</name>
    <name type="synonym">Baudoinia compniacensis (strain UAMH 10762)</name>
    <dbReference type="NCBI Taxonomy" id="717646"/>
    <lineage>
        <taxon>Eukaryota</taxon>
        <taxon>Fungi</taxon>
        <taxon>Dikarya</taxon>
        <taxon>Ascomycota</taxon>
        <taxon>Pezizomycotina</taxon>
        <taxon>Dothideomycetes</taxon>
        <taxon>Dothideomycetidae</taxon>
        <taxon>Mycosphaerellales</taxon>
        <taxon>Teratosphaeriaceae</taxon>
        <taxon>Baudoinia</taxon>
    </lineage>
</organism>
<dbReference type="GeneID" id="19109801"/>
<reference evidence="1 2" key="1">
    <citation type="journal article" date="2012" name="PLoS Pathog.">
        <title>Diverse lifestyles and strategies of plant pathogenesis encoded in the genomes of eighteen Dothideomycetes fungi.</title>
        <authorList>
            <person name="Ohm R.A."/>
            <person name="Feau N."/>
            <person name="Henrissat B."/>
            <person name="Schoch C.L."/>
            <person name="Horwitz B.A."/>
            <person name="Barry K.W."/>
            <person name="Condon B.J."/>
            <person name="Copeland A.C."/>
            <person name="Dhillon B."/>
            <person name="Glaser F."/>
            <person name="Hesse C.N."/>
            <person name="Kosti I."/>
            <person name="LaButti K."/>
            <person name="Lindquist E.A."/>
            <person name="Lucas S."/>
            <person name="Salamov A.A."/>
            <person name="Bradshaw R.E."/>
            <person name="Ciuffetti L."/>
            <person name="Hamelin R.C."/>
            <person name="Kema G.H.J."/>
            <person name="Lawrence C."/>
            <person name="Scott J.A."/>
            <person name="Spatafora J.W."/>
            <person name="Turgeon B.G."/>
            <person name="de Wit P.J.G.M."/>
            <person name="Zhong S."/>
            <person name="Goodwin S.B."/>
            <person name="Grigoriev I.V."/>
        </authorList>
    </citation>
    <scope>NUCLEOTIDE SEQUENCE [LARGE SCALE GENOMIC DNA]</scope>
    <source>
        <strain evidence="1 2">UAMH 10762</strain>
    </source>
</reference>
<dbReference type="Proteomes" id="UP000011761">
    <property type="component" value="Unassembled WGS sequence"/>
</dbReference>
<name>M2LIK9_BAUPA</name>
<dbReference type="HOGENOM" id="CLU_1184828_0_0_1"/>
<accession>M2LIK9</accession>
<evidence type="ECO:0000313" key="2">
    <source>
        <dbReference type="Proteomes" id="UP000011761"/>
    </source>
</evidence>
<keyword evidence="2" id="KW-1185">Reference proteome</keyword>
<protein>
    <submittedName>
        <fullName evidence="1">Uncharacterized protein</fullName>
    </submittedName>
</protein>
<evidence type="ECO:0000313" key="1">
    <source>
        <dbReference type="EMBL" id="EMC93992.1"/>
    </source>
</evidence>
<dbReference type="KEGG" id="bcom:BAUCODRAFT_217383"/>
<proteinExistence type="predicted"/>
<sequence length="234" mass="26035">MAFTTVHTVHICGHSLVEVVHEIDEQSTAFVFIDSVCGLVDECKRTSGEYWIEQATAEPVTEYDTEHMRHLYFTALTDTKQALAKLDSIKSVCLDDVEATAGTNVANLVLATTEHRNAAVDAFLDTTSINKLCSIIEGFHHRPDRLPFLRYCSSQADRNLTALKTRVSVLSKLVTDLENQANLQAARVLTQPYEKELLAAIAAKPLYVRRREKKALKKVGASKKSKPVRANASY</sequence>